<dbReference type="AlphaFoldDB" id="A0A418NU96"/>
<gene>
    <name evidence="1" type="ORF">D2V07_03820</name>
</gene>
<name>A0A418NU96_9SPHN</name>
<keyword evidence="2" id="KW-1185">Reference proteome</keyword>
<organism evidence="1 2">
    <name type="scientific">Aurantiacibacter zhengii</name>
    <dbReference type="NCBI Taxonomy" id="2307003"/>
    <lineage>
        <taxon>Bacteria</taxon>
        <taxon>Pseudomonadati</taxon>
        <taxon>Pseudomonadota</taxon>
        <taxon>Alphaproteobacteria</taxon>
        <taxon>Sphingomonadales</taxon>
        <taxon>Erythrobacteraceae</taxon>
        <taxon>Aurantiacibacter</taxon>
    </lineage>
</organism>
<comment type="caution">
    <text evidence="1">The sequence shown here is derived from an EMBL/GenBank/DDBJ whole genome shotgun (WGS) entry which is preliminary data.</text>
</comment>
<sequence>MSCWMITNAHADLLATAYVQQNPDADPQAVGHAILVENARAVRSTYEDRHGAAADGEAQARRYRYRPWRGNIEPDFLHVQACCANYQCSDGLGFHTTFAGEVIARLIIRTGGFEREMPEGYPWGVDCHPEDGPALKAQLAAMERTASIVEQLKLNLEWS</sequence>
<protein>
    <submittedName>
        <fullName evidence="1">Uncharacterized protein</fullName>
    </submittedName>
</protein>
<dbReference type="RefSeq" id="WP_119584966.1">
    <property type="nucleotide sequence ID" value="NZ_CAWODQ010000012.1"/>
</dbReference>
<proteinExistence type="predicted"/>
<evidence type="ECO:0000313" key="1">
    <source>
        <dbReference type="EMBL" id="RIV87488.1"/>
    </source>
</evidence>
<dbReference type="Proteomes" id="UP000286576">
    <property type="component" value="Unassembled WGS sequence"/>
</dbReference>
<accession>A0A418NU96</accession>
<evidence type="ECO:0000313" key="2">
    <source>
        <dbReference type="Proteomes" id="UP000286576"/>
    </source>
</evidence>
<dbReference type="EMBL" id="QXFL01000002">
    <property type="protein sequence ID" value="RIV87488.1"/>
    <property type="molecule type" value="Genomic_DNA"/>
</dbReference>
<reference evidence="1 2" key="1">
    <citation type="submission" date="2018-08" db="EMBL/GenBank/DDBJ databases">
        <title>Erythrobacter zhengii sp.nov., a bacterium isolated from deep-sea sediment.</title>
        <authorList>
            <person name="Fang C."/>
            <person name="Wu Y.-H."/>
            <person name="Sun C."/>
            <person name="Wang H."/>
            <person name="Cheng H."/>
            <person name="Meng F.-X."/>
            <person name="Wang C.-S."/>
            <person name="Xu X.-W."/>
        </authorList>
    </citation>
    <scope>NUCLEOTIDE SEQUENCE [LARGE SCALE GENOMIC DNA]</scope>
    <source>
        <strain evidence="1 2">V18</strain>
    </source>
</reference>